<keyword evidence="4 7" id="KW-0812">Transmembrane</keyword>
<dbReference type="InterPro" id="IPR050366">
    <property type="entry name" value="BP-dependent_transpt_permease"/>
</dbReference>
<evidence type="ECO:0000256" key="6">
    <source>
        <dbReference type="ARBA" id="ARBA00023136"/>
    </source>
</evidence>
<dbReference type="Proteomes" id="UP001500002">
    <property type="component" value="Unassembled WGS sequence"/>
</dbReference>
<sequence>MPDIDTTTSKPQPGHYVAPLEETPLDAIDTIKAEGKPSNLWIDAWADLRRRPMFWISAAMILIIVFVALFPGLFTSEPPNSNCQLANSNGAPTDGHPLGFTRQGCDVWSRIVHGAATSLSVGIIVTILVFTLGVLFGAFAGFYGGWVDGLLSRIGDIFFAIPYILAAVVIMSVLADYRNVWVISLAIGLFAWPVTARVLRSEILRVKQSDYVTAATAIGVPRFKIMWAHVVPNSIAPVIVITTIALAGAIVAEATLSFLGVGLPSTFMSWGNDIAQAQTTLRTAPQVLLYPSIALSLTVFSFIMMGEVIRDALDPKARAQR</sequence>
<evidence type="ECO:0000256" key="1">
    <source>
        <dbReference type="ARBA" id="ARBA00004651"/>
    </source>
</evidence>
<keyword evidence="3" id="KW-1003">Cell membrane</keyword>
<dbReference type="CDD" id="cd06261">
    <property type="entry name" value="TM_PBP2"/>
    <property type="match status" value="1"/>
</dbReference>
<dbReference type="Pfam" id="PF12911">
    <property type="entry name" value="OppC_N"/>
    <property type="match status" value="1"/>
</dbReference>
<evidence type="ECO:0000313" key="9">
    <source>
        <dbReference type="EMBL" id="GAA1819964.1"/>
    </source>
</evidence>
<keyword evidence="5 7" id="KW-1133">Transmembrane helix</keyword>
<dbReference type="PANTHER" id="PTHR43386:SF6">
    <property type="entry name" value="ABC TRANSPORTER PERMEASE PROTEIN"/>
    <property type="match status" value="1"/>
</dbReference>
<gene>
    <name evidence="9" type="ORF">GCM10009749_33120</name>
</gene>
<evidence type="ECO:0000256" key="5">
    <source>
        <dbReference type="ARBA" id="ARBA00022989"/>
    </source>
</evidence>
<comment type="subcellular location">
    <subcellularLocation>
        <location evidence="1 7">Cell membrane</location>
        <topology evidence="1 7">Multi-pass membrane protein</topology>
    </subcellularLocation>
</comment>
<feature type="transmembrane region" description="Helical" evidence="7">
    <location>
        <begin position="235"/>
        <end position="259"/>
    </location>
</feature>
<feature type="transmembrane region" description="Helical" evidence="7">
    <location>
        <begin position="181"/>
        <end position="199"/>
    </location>
</feature>
<dbReference type="InterPro" id="IPR035906">
    <property type="entry name" value="MetI-like_sf"/>
</dbReference>
<feature type="transmembrane region" description="Helical" evidence="7">
    <location>
        <begin position="54"/>
        <end position="74"/>
    </location>
</feature>
<comment type="similarity">
    <text evidence="7">Belongs to the binding-protein-dependent transport system permease family.</text>
</comment>
<feature type="domain" description="ABC transmembrane type-1" evidence="8">
    <location>
        <begin position="115"/>
        <end position="306"/>
    </location>
</feature>
<feature type="transmembrane region" description="Helical" evidence="7">
    <location>
        <begin position="119"/>
        <end position="145"/>
    </location>
</feature>
<dbReference type="EMBL" id="BAAANJ010000020">
    <property type="protein sequence ID" value="GAA1819964.1"/>
    <property type="molecule type" value="Genomic_DNA"/>
</dbReference>
<accession>A0ABN2MC81</accession>
<feature type="transmembrane region" description="Helical" evidence="7">
    <location>
        <begin position="288"/>
        <end position="309"/>
    </location>
</feature>
<name>A0ABN2MC81_9MICO</name>
<keyword evidence="2 7" id="KW-0813">Transport</keyword>
<organism evidence="9 10">
    <name type="scientific">Agromyces neolithicus</name>
    <dbReference type="NCBI Taxonomy" id="269420"/>
    <lineage>
        <taxon>Bacteria</taxon>
        <taxon>Bacillati</taxon>
        <taxon>Actinomycetota</taxon>
        <taxon>Actinomycetes</taxon>
        <taxon>Micrococcales</taxon>
        <taxon>Microbacteriaceae</taxon>
        <taxon>Agromyces</taxon>
    </lineage>
</organism>
<evidence type="ECO:0000256" key="4">
    <source>
        <dbReference type="ARBA" id="ARBA00022692"/>
    </source>
</evidence>
<evidence type="ECO:0000313" key="10">
    <source>
        <dbReference type="Proteomes" id="UP001500002"/>
    </source>
</evidence>
<dbReference type="InterPro" id="IPR025966">
    <property type="entry name" value="OppC_N"/>
</dbReference>
<keyword evidence="6 7" id="KW-0472">Membrane</keyword>
<comment type="caution">
    <text evidence="9">The sequence shown here is derived from an EMBL/GenBank/DDBJ whole genome shotgun (WGS) entry which is preliminary data.</text>
</comment>
<reference evidence="9 10" key="1">
    <citation type="journal article" date="2019" name="Int. J. Syst. Evol. Microbiol.">
        <title>The Global Catalogue of Microorganisms (GCM) 10K type strain sequencing project: providing services to taxonomists for standard genome sequencing and annotation.</title>
        <authorList>
            <consortium name="The Broad Institute Genomics Platform"/>
            <consortium name="The Broad Institute Genome Sequencing Center for Infectious Disease"/>
            <person name="Wu L."/>
            <person name="Ma J."/>
        </authorList>
    </citation>
    <scope>NUCLEOTIDE SEQUENCE [LARGE SCALE GENOMIC DNA]</scope>
    <source>
        <strain evidence="9 10">JCM 14322</strain>
    </source>
</reference>
<proteinExistence type="inferred from homology"/>
<protein>
    <submittedName>
        <fullName evidence="9">ABC transporter permease</fullName>
    </submittedName>
</protein>
<keyword evidence="10" id="KW-1185">Reference proteome</keyword>
<evidence type="ECO:0000259" key="8">
    <source>
        <dbReference type="PROSITE" id="PS50928"/>
    </source>
</evidence>
<dbReference type="PANTHER" id="PTHR43386">
    <property type="entry name" value="OLIGOPEPTIDE TRANSPORT SYSTEM PERMEASE PROTEIN APPC"/>
    <property type="match status" value="1"/>
</dbReference>
<dbReference type="SUPFAM" id="SSF161098">
    <property type="entry name" value="MetI-like"/>
    <property type="match status" value="1"/>
</dbReference>
<dbReference type="InterPro" id="IPR000515">
    <property type="entry name" value="MetI-like"/>
</dbReference>
<evidence type="ECO:0000256" key="3">
    <source>
        <dbReference type="ARBA" id="ARBA00022475"/>
    </source>
</evidence>
<evidence type="ECO:0000256" key="2">
    <source>
        <dbReference type="ARBA" id="ARBA00022448"/>
    </source>
</evidence>
<dbReference type="Gene3D" id="1.10.3720.10">
    <property type="entry name" value="MetI-like"/>
    <property type="match status" value="1"/>
</dbReference>
<dbReference type="RefSeq" id="WP_344297621.1">
    <property type="nucleotide sequence ID" value="NZ_BAAANJ010000020.1"/>
</dbReference>
<feature type="transmembrane region" description="Helical" evidence="7">
    <location>
        <begin position="157"/>
        <end position="175"/>
    </location>
</feature>
<dbReference type="PROSITE" id="PS50928">
    <property type="entry name" value="ABC_TM1"/>
    <property type="match status" value="1"/>
</dbReference>
<evidence type="ECO:0000256" key="7">
    <source>
        <dbReference type="RuleBase" id="RU363032"/>
    </source>
</evidence>
<dbReference type="Pfam" id="PF00528">
    <property type="entry name" value="BPD_transp_1"/>
    <property type="match status" value="1"/>
</dbReference>